<proteinExistence type="predicted"/>
<name>A0A382WSX6_9ZZZZ</name>
<feature type="domain" description="Beta-lactamase-related" evidence="1">
    <location>
        <begin position="46"/>
        <end position="264"/>
    </location>
</feature>
<dbReference type="InterPro" id="IPR012338">
    <property type="entry name" value="Beta-lactam/transpept-like"/>
</dbReference>
<dbReference type="InterPro" id="IPR001466">
    <property type="entry name" value="Beta-lactam-related"/>
</dbReference>
<dbReference type="AlphaFoldDB" id="A0A382WSX6"/>
<organism evidence="2">
    <name type="scientific">marine metagenome</name>
    <dbReference type="NCBI Taxonomy" id="408172"/>
    <lineage>
        <taxon>unclassified sequences</taxon>
        <taxon>metagenomes</taxon>
        <taxon>ecological metagenomes</taxon>
    </lineage>
</organism>
<sequence length="275" mass="30529">AAKKDAPLYFPPAKGQWEKIDPAKIGWNPAKLKELMDYARNNKSSGVVILYRGRILAEQYWPLDPKEKTAAGKPNPYFHMRLGKDAKGRAIEDVASAQKSVTAMLVGIAQHKGLLKITDPVHKHLGKGWSKAPPAAEAKITIRHLITMSSGLNPRLQFVAPAGTKWFYNTGAYSKSLTCVSKAAKMDANELTKKWLTGPLGMNDSRWAVRPWQTSVRTDANRYGFATTARDLARFGILMLANGNWEKKNVLEDKAYIKAATSPSTKINPSYGYLW</sequence>
<reference evidence="2" key="1">
    <citation type="submission" date="2018-05" db="EMBL/GenBank/DDBJ databases">
        <authorList>
            <person name="Lanie J.A."/>
            <person name="Ng W.-L."/>
            <person name="Kazmierczak K.M."/>
            <person name="Andrzejewski T.M."/>
            <person name="Davidsen T.M."/>
            <person name="Wayne K.J."/>
            <person name="Tettelin H."/>
            <person name="Glass J.I."/>
            <person name="Rusch D."/>
            <person name="Podicherti R."/>
            <person name="Tsui H.-C.T."/>
            <person name="Winkler M.E."/>
        </authorList>
    </citation>
    <scope>NUCLEOTIDE SEQUENCE</scope>
</reference>
<evidence type="ECO:0000313" key="2">
    <source>
        <dbReference type="EMBL" id="SVD61754.1"/>
    </source>
</evidence>
<gene>
    <name evidence="2" type="ORF">METZ01_LOCUS414608</name>
</gene>
<accession>A0A382WSX6</accession>
<feature type="non-terminal residue" evidence="2">
    <location>
        <position position="1"/>
    </location>
</feature>
<dbReference type="InterPro" id="IPR050789">
    <property type="entry name" value="Diverse_Enzym_Activities"/>
</dbReference>
<dbReference type="Gene3D" id="3.40.710.10">
    <property type="entry name" value="DD-peptidase/beta-lactamase superfamily"/>
    <property type="match status" value="1"/>
</dbReference>
<protein>
    <recommendedName>
        <fullName evidence="1">Beta-lactamase-related domain-containing protein</fullName>
    </recommendedName>
</protein>
<dbReference type="SUPFAM" id="SSF56601">
    <property type="entry name" value="beta-lactamase/transpeptidase-like"/>
    <property type="match status" value="1"/>
</dbReference>
<dbReference type="PANTHER" id="PTHR43283:SF7">
    <property type="entry name" value="BETA-LACTAMASE-RELATED DOMAIN-CONTAINING PROTEIN"/>
    <property type="match status" value="1"/>
</dbReference>
<dbReference type="Pfam" id="PF00144">
    <property type="entry name" value="Beta-lactamase"/>
    <property type="match status" value="1"/>
</dbReference>
<feature type="non-terminal residue" evidence="2">
    <location>
        <position position="275"/>
    </location>
</feature>
<evidence type="ECO:0000259" key="1">
    <source>
        <dbReference type="Pfam" id="PF00144"/>
    </source>
</evidence>
<dbReference type="PANTHER" id="PTHR43283">
    <property type="entry name" value="BETA-LACTAMASE-RELATED"/>
    <property type="match status" value="1"/>
</dbReference>
<dbReference type="EMBL" id="UINC01162157">
    <property type="protein sequence ID" value="SVD61754.1"/>
    <property type="molecule type" value="Genomic_DNA"/>
</dbReference>